<accession>K0S2Z4</accession>
<gene>
    <name evidence="1" type="ORF">THAOC_20643</name>
</gene>
<feature type="non-terminal residue" evidence="1">
    <location>
        <position position="1"/>
    </location>
</feature>
<sequence length="177" mass="19380">SLMACPLGLATRRPVYGLSHGACDTDTRDLRHGDPCMAYPLGLAACTATRVWLIPWDLRPVYRVSGLGPWIRLRTENLGLPVGLGPWIRLRTENLGLPVGLGPWFRLRTENLGLPVGLGPWFRLRTENLGLPVGLGPCATSPWRTPQCVPSREGRSLSECAGDQVFSHPTSEATLFD</sequence>
<dbReference type="EMBL" id="AGNL01023457">
    <property type="protein sequence ID" value="EJK59169.1"/>
    <property type="molecule type" value="Genomic_DNA"/>
</dbReference>
<organism evidence="1 2">
    <name type="scientific">Thalassiosira oceanica</name>
    <name type="common">Marine diatom</name>
    <dbReference type="NCBI Taxonomy" id="159749"/>
    <lineage>
        <taxon>Eukaryota</taxon>
        <taxon>Sar</taxon>
        <taxon>Stramenopiles</taxon>
        <taxon>Ochrophyta</taxon>
        <taxon>Bacillariophyta</taxon>
        <taxon>Coscinodiscophyceae</taxon>
        <taxon>Thalassiosirophycidae</taxon>
        <taxon>Thalassiosirales</taxon>
        <taxon>Thalassiosiraceae</taxon>
        <taxon>Thalassiosira</taxon>
    </lineage>
</organism>
<evidence type="ECO:0000313" key="2">
    <source>
        <dbReference type="Proteomes" id="UP000266841"/>
    </source>
</evidence>
<reference evidence="1 2" key="1">
    <citation type="journal article" date="2012" name="Genome Biol.">
        <title>Genome and low-iron response of an oceanic diatom adapted to chronic iron limitation.</title>
        <authorList>
            <person name="Lommer M."/>
            <person name="Specht M."/>
            <person name="Roy A.S."/>
            <person name="Kraemer L."/>
            <person name="Andreson R."/>
            <person name="Gutowska M.A."/>
            <person name="Wolf J."/>
            <person name="Bergner S.V."/>
            <person name="Schilhabel M.B."/>
            <person name="Klostermeier U.C."/>
            <person name="Beiko R.G."/>
            <person name="Rosenstiel P."/>
            <person name="Hippler M."/>
            <person name="Laroche J."/>
        </authorList>
    </citation>
    <scope>NUCLEOTIDE SEQUENCE [LARGE SCALE GENOMIC DNA]</scope>
    <source>
        <strain evidence="1 2">CCMP1005</strain>
    </source>
</reference>
<comment type="caution">
    <text evidence="1">The sequence shown here is derived from an EMBL/GenBank/DDBJ whole genome shotgun (WGS) entry which is preliminary data.</text>
</comment>
<dbReference type="Proteomes" id="UP000266841">
    <property type="component" value="Unassembled WGS sequence"/>
</dbReference>
<proteinExistence type="predicted"/>
<dbReference type="AlphaFoldDB" id="K0S2Z4"/>
<protein>
    <submittedName>
        <fullName evidence="1">Uncharacterized protein</fullName>
    </submittedName>
</protein>
<name>K0S2Z4_THAOC</name>
<evidence type="ECO:0000313" key="1">
    <source>
        <dbReference type="EMBL" id="EJK59169.1"/>
    </source>
</evidence>
<keyword evidence="2" id="KW-1185">Reference proteome</keyword>